<keyword evidence="5" id="KW-1185">Reference proteome</keyword>
<evidence type="ECO:0000313" key="5">
    <source>
        <dbReference type="Proteomes" id="UP001447188"/>
    </source>
</evidence>
<feature type="repeat" description="ANK" evidence="3">
    <location>
        <begin position="192"/>
        <end position="224"/>
    </location>
</feature>
<dbReference type="Pfam" id="PF12796">
    <property type="entry name" value="Ank_2"/>
    <property type="match status" value="3"/>
</dbReference>
<comment type="caution">
    <text evidence="4">The sequence shown here is derived from an EMBL/GenBank/DDBJ whole genome shotgun (WGS) entry which is preliminary data.</text>
</comment>
<keyword evidence="2 3" id="KW-0040">ANK repeat</keyword>
<dbReference type="Proteomes" id="UP001447188">
    <property type="component" value="Unassembled WGS sequence"/>
</dbReference>
<dbReference type="InterPro" id="IPR050745">
    <property type="entry name" value="Multifunctional_regulatory"/>
</dbReference>
<evidence type="ECO:0000256" key="2">
    <source>
        <dbReference type="ARBA" id="ARBA00023043"/>
    </source>
</evidence>
<feature type="repeat" description="ANK" evidence="3">
    <location>
        <begin position="156"/>
        <end position="188"/>
    </location>
</feature>
<dbReference type="SMART" id="SM00248">
    <property type="entry name" value="ANK"/>
    <property type="match status" value="8"/>
</dbReference>
<dbReference type="Gene3D" id="1.25.40.20">
    <property type="entry name" value="Ankyrin repeat-containing domain"/>
    <property type="match status" value="3"/>
</dbReference>
<dbReference type="InterPro" id="IPR002110">
    <property type="entry name" value="Ankyrin_rpt"/>
</dbReference>
<dbReference type="PROSITE" id="PS50297">
    <property type="entry name" value="ANK_REP_REGION"/>
    <property type="match status" value="6"/>
</dbReference>
<name>A0ABR3GBR1_9PEZI</name>
<dbReference type="PANTHER" id="PTHR24189:SF50">
    <property type="entry name" value="ANKYRIN REPEAT AND SOCS BOX PROTEIN 2"/>
    <property type="match status" value="1"/>
</dbReference>
<accession>A0ABR3GBR1</accession>
<organism evidence="4 5">
    <name type="scientific">Discina gigas</name>
    <dbReference type="NCBI Taxonomy" id="1032678"/>
    <lineage>
        <taxon>Eukaryota</taxon>
        <taxon>Fungi</taxon>
        <taxon>Dikarya</taxon>
        <taxon>Ascomycota</taxon>
        <taxon>Pezizomycotina</taxon>
        <taxon>Pezizomycetes</taxon>
        <taxon>Pezizales</taxon>
        <taxon>Discinaceae</taxon>
        <taxon>Discina</taxon>
    </lineage>
</organism>
<feature type="repeat" description="ANK" evidence="3">
    <location>
        <begin position="225"/>
        <end position="264"/>
    </location>
</feature>
<keyword evidence="1" id="KW-0677">Repeat</keyword>
<evidence type="ECO:0008006" key="6">
    <source>
        <dbReference type="Google" id="ProtNLM"/>
    </source>
</evidence>
<dbReference type="PRINTS" id="PR01415">
    <property type="entry name" value="ANKYRIN"/>
</dbReference>
<proteinExistence type="predicted"/>
<feature type="repeat" description="ANK" evidence="3">
    <location>
        <begin position="120"/>
        <end position="152"/>
    </location>
</feature>
<evidence type="ECO:0000313" key="4">
    <source>
        <dbReference type="EMBL" id="KAL0633407.1"/>
    </source>
</evidence>
<dbReference type="EMBL" id="JBBBZM010000127">
    <property type="protein sequence ID" value="KAL0633407.1"/>
    <property type="molecule type" value="Genomic_DNA"/>
</dbReference>
<evidence type="ECO:0000256" key="3">
    <source>
        <dbReference type="PROSITE-ProRule" id="PRU00023"/>
    </source>
</evidence>
<dbReference type="InterPro" id="IPR036770">
    <property type="entry name" value="Ankyrin_rpt-contain_sf"/>
</dbReference>
<sequence>MSLFSCPNELISEIAGYLDSYSLKNLIETDNNRTFLYPVLFPVLWSKIEIELGKGSHLFWAAMGGFEEWTTIFLDNHIEVNARTGDRIRPTALHVAAYYGHDGVAKLLLTRGADIEAESTRGNPLYLATSTGHESMVRLLLERGAKVDSRVILGAENITPLHQAAAYGYNPVIEVFLEYGIDINVRGSHPPHATTALHSAVFYRQLATVGLLLRRGADPNIQGTNGITPLNIAVYYHGVSCDNISTSILSLLLEHGADTGVWDGRGTPLYWAAEAGNVEMVRLLVQNGSNVNLQDCWKGHGTPLHGAVGGGNLEVVKVLLESGADTGIKRRDGKTALLAALETGHGEIIRLLTARTEMAASG</sequence>
<reference evidence="4 5" key="1">
    <citation type="submission" date="2024-02" db="EMBL/GenBank/DDBJ databases">
        <title>Discinaceae phylogenomics.</title>
        <authorList>
            <person name="Dirks A.C."/>
            <person name="James T.Y."/>
        </authorList>
    </citation>
    <scope>NUCLEOTIDE SEQUENCE [LARGE SCALE GENOMIC DNA]</scope>
    <source>
        <strain evidence="4 5">ACD0624</strain>
    </source>
</reference>
<dbReference type="PANTHER" id="PTHR24189">
    <property type="entry name" value="MYOTROPHIN"/>
    <property type="match status" value="1"/>
</dbReference>
<dbReference type="PROSITE" id="PS50088">
    <property type="entry name" value="ANK_REPEAT"/>
    <property type="match status" value="7"/>
</dbReference>
<gene>
    <name evidence="4" type="ORF">Q9L58_007720</name>
</gene>
<protein>
    <recommendedName>
        <fullName evidence="6">Ankyrin repeat-containing domain protein</fullName>
    </recommendedName>
</protein>
<feature type="repeat" description="ANK" evidence="3">
    <location>
        <begin position="264"/>
        <end position="296"/>
    </location>
</feature>
<dbReference type="SUPFAM" id="SSF48403">
    <property type="entry name" value="Ankyrin repeat"/>
    <property type="match status" value="1"/>
</dbReference>
<feature type="repeat" description="ANK" evidence="3">
    <location>
        <begin position="91"/>
        <end position="120"/>
    </location>
</feature>
<evidence type="ECO:0000256" key="1">
    <source>
        <dbReference type="ARBA" id="ARBA00022737"/>
    </source>
</evidence>
<dbReference type="Pfam" id="PF13606">
    <property type="entry name" value="Ank_3"/>
    <property type="match status" value="1"/>
</dbReference>
<feature type="repeat" description="ANK" evidence="3">
    <location>
        <begin position="299"/>
        <end position="331"/>
    </location>
</feature>